<comment type="similarity">
    <text evidence="2">Belongs to the TrbL/VirB6 family.</text>
</comment>
<feature type="region of interest" description="Disordered" evidence="6">
    <location>
        <begin position="336"/>
        <end position="390"/>
    </location>
</feature>
<evidence type="ECO:0000256" key="3">
    <source>
        <dbReference type="ARBA" id="ARBA00022692"/>
    </source>
</evidence>
<keyword evidence="4 7" id="KW-1133">Transmembrane helix</keyword>
<evidence type="ECO:0000256" key="1">
    <source>
        <dbReference type="ARBA" id="ARBA00004141"/>
    </source>
</evidence>
<evidence type="ECO:0000313" key="8">
    <source>
        <dbReference type="EMBL" id="ABI93315.1"/>
    </source>
</evidence>
<keyword evidence="9" id="KW-1185">Reference proteome</keyword>
<dbReference type="KEGG" id="rde:RD1_A0011"/>
<reference evidence="8 9" key="1">
    <citation type="journal article" date="2007" name="J. Bacteriol.">
        <title>The complete genome sequence of Roseobacter denitrificans reveals a mixotrophic rather than photosynthetic metabolism.</title>
        <authorList>
            <person name="Swingley W.D."/>
            <person name="Sadekar S."/>
            <person name="Mastrian S.D."/>
            <person name="Matthies H.J."/>
            <person name="Hao J."/>
            <person name="Ramos H."/>
            <person name="Acharya C.R."/>
            <person name="Conrad A.L."/>
            <person name="Taylor H.L."/>
            <person name="Dejesa L.C."/>
            <person name="Shah M.K."/>
            <person name="O'huallachain M.E."/>
            <person name="Lince M.T."/>
            <person name="Blankenship R.E."/>
            <person name="Beatty J.T."/>
            <person name="Touchman J.W."/>
        </authorList>
    </citation>
    <scope>NUCLEOTIDE SEQUENCE [LARGE SCALE GENOMIC DNA]</scope>
    <source>
        <strain evidence="9">ATCC 33942 / OCh 114</strain>
        <plasmid evidence="8 9">pTB1</plasmid>
    </source>
</reference>
<dbReference type="Pfam" id="PF04610">
    <property type="entry name" value="TrbL"/>
    <property type="match status" value="1"/>
</dbReference>
<protein>
    <submittedName>
        <fullName evidence="8">Putative conjugal transfer protein</fullName>
    </submittedName>
</protein>
<keyword evidence="3 7" id="KW-0812">Transmembrane</keyword>
<keyword evidence="5 7" id="KW-0472">Membrane</keyword>
<gene>
    <name evidence="8" type="ordered locus">RD1_A0011</name>
</gene>
<dbReference type="HOGENOM" id="CLU_707654_0_0_5"/>
<feature type="transmembrane region" description="Helical" evidence="7">
    <location>
        <begin position="134"/>
        <end position="159"/>
    </location>
</feature>
<evidence type="ECO:0000256" key="4">
    <source>
        <dbReference type="ARBA" id="ARBA00022989"/>
    </source>
</evidence>
<proteinExistence type="inferred from homology"/>
<name>Q07GT4_ROSDO</name>
<feature type="transmembrane region" description="Helical" evidence="7">
    <location>
        <begin position="37"/>
        <end position="57"/>
    </location>
</feature>
<dbReference type="GO" id="GO:0016020">
    <property type="term" value="C:membrane"/>
    <property type="evidence" value="ECO:0007669"/>
    <property type="project" value="UniProtKB-SubCell"/>
</dbReference>
<organism evidence="8 9">
    <name type="scientific">Roseobacter denitrificans (strain ATCC 33942 / OCh 114)</name>
    <name type="common">Erythrobacter sp. (strain OCh 114)</name>
    <name type="synonym">Roseobacter denitrificans</name>
    <dbReference type="NCBI Taxonomy" id="375451"/>
    <lineage>
        <taxon>Bacteria</taxon>
        <taxon>Pseudomonadati</taxon>
        <taxon>Pseudomonadota</taxon>
        <taxon>Alphaproteobacteria</taxon>
        <taxon>Rhodobacterales</taxon>
        <taxon>Roseobacteraceae</taxon>
        <taxon>Roseobacter</taxon>
    </lineage>
</organism>
<evidence type="ECO:0000256" key="5">
    <source>
        <dbReference type="ARBA" id="ARBA00023136"/>
    </source>
</evidence>
<dbReference type="RefSeq" id="WP_011655371.1">
    <property type="nucleotide sequence ID" value="NC_008386.1"/>
</dbReference>
<dbReference type="GO" id="GO:0030255">
    <property type="term" value="P:protein secretion by the type IV secretion system"/>
    <property type="evidence" value="ECO:0007669"/>
    <property type="project" value="InterPro"/>
</dbReference>
<dbReference type="EMBL" id="CP000464">
    <property type="protein sequence ID" value="ABI93315.1"/>
    <property type="molecule type" value="Genomic_DNA"/>
</dbReference>
<accession>Q07GT4</accession>
<evidence type="ECO:0000256" key="6">
    <source>
        <dbReference type="SAM" id="MobiDB-lite"/>
    </source>
</evidence>
<dbReference type="InterPro" id="IPR007688">
    <property type="entry name" value="Conjugal_tfr_TrbL/VirB6"/>
</dbReference>
<evidence type="ECO:0000313" key="9">
    <source>
        <dbReference type="Proteomes" id="UP000007029"/>
    </source>
</evidence>
<dbReference type="AlphaFoldDB" id="Q07GT4"/>
<dbReference type="OrthoDB" id="8101026at2"/>
<feature type="transmembrane region" description="Helical" evidence="7">
    <location>
        <begin position="165"/>
        <end position="184"/>
    </location>
</feature>
<keyword evidence="8" id="KW-0614">Plasmid</keyword>
<evidence type="ECO:0000256" key="2">
    <source>
        <dbReference type="ARBA" id="ARBA00007802"/>
    </source>
</evidence>
<comment type="subcellular location">
    <subcellularLocation>
        <location evidence="1">Membrane</location>
        <topology evidence="1">Multi-pass membrane protein</topology>
    </subcellularLocation>
</comment>
<dbReference type="Proteomes" id="UP000007029">
    <property type="component" value="Plasmid pTB1"/>
</dbReference>
<geneLocation type="plasmid" evidence="8 9">
    <name>pTB1</name>
</geneLocation>
<sequence>MATFISDALNAIDGTILNYAETVFGAFAGPLTGALQAMGLAGLAFVGFNTLTSFYPIRVSEYLKWGVRYVIILSVATTWAQFAPIFDIITNVPSNIGATLLAQTGAINLNVAMDNMVTNIFDVSDDVTRRGGTFNFGMALTAAILTILGAVMACVAIIVAAVGKIGLAMAVSLAPVFIASLLFRSTSDLFTTWTRFTLGFAMIPLALSGIMGAIIGVGTAWMVGPAGVTRLADVAGFLIVVLAGVIMMSQIPTIVNSLAGGIVATANGIREAQNAGQVVRTGARATEPRARQVASAVGAGRAAEGGAMARVRAAYEDSRATSAAMRLNKEKFRARSARLGRQTGMGERWEAGRAGLSQASREQAASRKKINIRLQDEPPATNHVGTKKTD</sequence>
<evidence type="ECO:0000256" key="7">
    <source>
        <dbReference type="SAM" id="Phobius"/>
    </source>
</evidence>
<feature type="transmembrane region" description="Helical" evidence="7">
    <location>
        <begin position="196"/>
        <end position="222"/>
    </location>
</feature>